<evidence type="ECO:0000256" key="1">
    <source>
        <dbReference type="SAM" id="Coils"/>
    </source>
</evidence>
<dbReference type="Proteomes" id="UP001283361">
    <property type="component" value="Unassembled WGS sequence"/>
</dbReference>
<feature type="compositionally biased region" description="Basic and acidic residues" evidence="2">
    <location>
        <begin position="516"/>
        <end position="530"/>
    </location>
</feature>
<feature type="compositionally biased region" description="Polar residues" evidence="2">
    <location>
        <begin position="531"/>
        <end position="540"/>
    </location>
</feature>
<proteinExistence type="predicted"/>
<feature type="compositionally biased region" description="Basic and acidic residues" evidence="2">
    <location>
        <begin position="193"/>
        <end position="203"/>
    </location>
</feature>
<gene>
    <name evidence="3" type="ORF">RRG08_017983</name>
</gene>
<comment type="caution">
    <text evidence="3">The sequence shown here is derived from an EMBL/GenBank/DDBJ whole genome shotgun (WGS) entry which is preliminary data.</text>
</comment>
<accession>A0AAE0ZCV6</accession>
<name>A0AAE0ZCV6_9GAST</name>
<feature type="region of interest" description="Disordered" evidence="2">
    <location>
        <begin position="228"/>
        <end position="266"/>
    </location>
</feature>
<feature type="region of interest" description="Disordered" evidence="2">
    <location>
        <begin position="379"/>
        <end position="421"/>
    </location>
</feature>
<reference evidence="3" key="1">
    <citation type="journal article" date="2023" name="G3 (Bethesda)">
        <title>A reference genome for the long-term kleptoplast-retaining sea slug Elysia crispata morphotype clarki.</title>
        <authorList>
            <person name="Eastman K.E."/>
            <person name="Pendleton A.L."/>
            <person name="Shaikh M.A."/>
            <person name="Suttiyut T."/>
            <person name="Ogas R."/>
            <person name="Tomko P."/>
            <person name="Gavelis G."/>
            <person name="Widhalm J.R."/>
            <person name="Wisecaver J.H."/>
        </authorList>
    </citation>
    <scope>NUCLEOTIDE SEQUENCE</scope>
    <source>
        <strain evidence="3">ECLA1</strain>
    </source>
</reference>
<dbReference type="AlphaFoldDB" id="A0AAE0ZCV6"/>
<feature type="coiled-coil region" evidence="1">
    <location>
        <begin position="112"/>
        <end position="139"/>
    </location>
</feature>
<evidence type="ECO:0000313" key="4">
    <source>
        <dbReference type="Proteomes" id="UP001283361"/>
    </source>
</evidence>
<evidence type="ECO:0000313" key="3">
    <source>
        <dbReference type="EMBL" id="KAK3767109.1"/>
    </source>
</evidence>
<sequence length="946" mass="106454">MMSATEIEFIKHGGQEVSVLVQSRESERTLKEKLSSIELEKAHSIRELEINKMKFLRSHHNLVPKTIIINRDSAKIELRKKIEYAKEDQRQCQVSLKQRKDAFIDALRKRPLSNISSTRNKQEARLEALRMEEEKINNIGHLPDYDLHSNDLASFQQSFQLANQRQRKHEQPFLNSVNVILETLKGNRSQPESGRKDSRQDKFDSLTRHILSAYAGISVETEATEVANDTENNIEGKESNIQKGKSSDEVKEEGKNKHPPAFHSSNASLVADVPGETLPVSTASTDLIVHARHSPGAEDDVSISDDLSDTRYGGPPNKALQMWAAVRREQHDARKRRIQNEKKRVKNSEVKTDGSATQVNQADLSIHVIPPLKTSRCLPPVYRRQSNGNSLPSIRNRSFQKMDSVNARDGSLSPKSPISPRSYKMLSVDNIHPEDNSLLRTRVHSWSSGQKGRPESLSLVSRRRSSVGSRPERELSRQTLPVPLETPDCSKTIVIVHDDSNLVIPRRRSIFSIENNETRKNSPTEREKKAQTTSATENNGSVGEVSAIEESDNIVDRLQTNCVDDGKKLGSDELNLHLETSSFSARSESTIASLINDKARSSVLGTRECGVGGRRMSVQTQGALRLWASVQRQEADVEDGPDWTAYRTALDNVVEAAAGVDEQVQRLEHIRRSSLSRVPLDLYRRPSLDGGDDKETEKLRMRRSSILEPYKGTTDVRDEVYKFLQRKFSTSELRRMSLSSVEGQLHSGTTLDDITGRRSSFSQSGQSQHSSSRRGSTTAQQHFPSAKNNRFIEQSAVNEVRKLTTAMENVRGSSLRRPNTTETTPSNISRASPSINSKGSLPFDSNFKTESTTQKPGRSYSWAPDVTSTQDWHILALELLARNRQGVAKFHTVRGLLKGLADEYRKQTTSMMYEELRYCTYLRLPKRLLPPDLSDCDVSSIFEHPL</sequence>
<feature type="region of interest" description="Disordered" evidence="2">
    <location>
        <begin position="807"/>
        <end position="861"/>
    </location>
</feature>
<feature type="compositionally biased region" description="Acidic residues" evidence="2">
    <location>
        <begin position="297"/>
        <end position="307"/>
    </location>
</feature>
<feature type="region of interest" description="Disordered" evidence="2">
    <location>
        <begin position="184"/>
        <end position="203"/>
    </location>
</feature>
<dbReference type="EMBL" id="JAWDGP010004170">
    <property type="protein sequence ID" value="KAK3767109.1"/>
    <property type="molecule type" value="Genomic_DNA"/>
</dbReference>
<feature type="compositionally biased region" description="Polar residues" evidence="2">
    <location>
        <begin position="736"/>
        <end position="752"/>
    </location>
</feature>
<evidence type="ECO:0000256" key="2">
    <source>
        <dbReference type="SAM" id="MobiDB-lite"/>
    </source>
</evidence>
<feature type="compositionally biased region" description="Low complexity" evidence="2">
    <location>
        <begin position="757"/>
        <end position="776"/>
    </location>
</feature>
<feature type="compositionally biased region" description="Basic and acidic residues" evidence="2">
    <location>
        <begin position="329"/>
        <end position="352"/>
    </location>
</feature>
<feature type="region of interest" description="Disordered" evidence="2">
    <location>
        <begin position="442"/>
        <end position="483"/>
    </location>
</feature>
<feature type="compositionally biased region" description="Polar residues" evidence="2">
    <location>
        <begin position="816"/>
        <end position="839"/>
    </location>
</feature>
<keyword evidence="1" id="KW-0175">Coiled coil</keyword>
<feature type="compositionally biased region" description="Polar residues" evidence="2">
    <location>
        <begin position="384"/>
        <end position="403"/>
    </location>
</feature>
<feature type="region of interest" description="Disordered" evidence="2">
    <location>
        <begin position="514"/>
        <end position="540"/>
    </location>
</feature>
<feature type="region of interest" description="Disordered" evidence="2">
    <location>
        <begin position="329"/>
        <end position="358"/>
    </location>
</feature>
<organism evidence="3 4">
    <name type="scientific">Elysia crispata</name>
    <name type="common">lettuce slug</name>
    <dbReference type="NCBI Taxonomy" id="231223"/>
    <lineage>
        <taxon>Eukaryota</taxon>
        <taxon>Metazoa</taxon>
        <taxon>Spiralia</taxon>
        <taxon>Lophotrochozoa</taxon>
        <taxon>Mollusca</taxon>
        <taxon>Gastropoda</taxon>
        <taxon>Heterobranchia</taxon>
        <taxon>Euthyneura</taxon>
        <taxon>Panpulmonata</taxon>
        <taxon>Sacoglossa</taxon>
        <taxon>Placobranchoidea</taxon>
        <taxon>Plakobranchidae</taxon>
        <taxon>Elysia</taxon>
    </lineage>
</organism>
<feature type="compositionally biased region" description="Polar residues" evidence="2">
    <location>
        <begin position="846"/>
        <end position="856"/>
    </location>
</feature>
<feature type="region of interest" description="Disordered" evidence="2">
    <location>
        <begin position="736"/>
        <end position="794"/>
    </location>
</feature>
<feature type="region of interest" description="Disordered" evidence="2">
    <location>
        <begin position="293"/>
        <end position="316"/>
    </location>
</feature>
<keyword evidence="4" id="KW-1185">Reference proteome</keyword>
<feature type="compositionally biased region" description="Basic and acidic residues" evidence="2">
    <location>
        <begin position="234"/>
        <end position="256"/>
    </location>
</feature>
<feature type="compositionally biased region" description="Polar residues" evidence="2">
    <location>
        <begin position="777"/>
        <end position="794"/>
    </location>
</feature>
<protein>
    <submittedName>
        <fullName evidence="3">Uncharacterized protein</fullName>
    </submittedName>
</protein>